<dbReference type="InterPro" id="IPR058584">
    <property type="entry name" value="IMB1_TNPO1-like_TPR"/>
</dbReference>
<protein>
    <recommendedName>
        <fullName evidence="6">Importin subunit beta-1/Transportin-1-like TPR repeats domain-containing protein</fullName>
    </recommendedName>
</protein>
<dbReference type="Gene3D" id="1.25.10.10">
    <property type="entry name" value="Leucine-rich Repeat Variant"/>
    <property type="match status" value="1"/>
</dbReference>
<organism evidence="7 8">
    <name type="scientific">Polarella glacialis</name>
    <name type="common">Dinoflagellate</name>
    <dbReference type="NCBI Taxonomy" id="89957"/>
    <lineage>
        <taxon>Eukaryota</taxon>
        <taxon>Sar</taxon>
        <taxon>Alveolata</taxon>
        <taxon>Dinophyceae</taxon>
        <taxon>Suessiales</taxon>
        <taxon>Suessiaceae</taxon>
        <taxon>Polarella</taxon>
    </lineage>
</organism>
<comment type="caution">
    <text evidence="7">The sequence shown here is derived from an EMBL/GenBank/DDBJ whole genome shotgun (WGS) entry which is preliminary data.</text>
</comment>
<keyword evidence="5" id="KW-0653">Protein transport</keyword>
<dbReference type="Pfam" id="PF13513">
    <property type="entry name" value="HEAT_EZ"/>
    <property type="match status" value="2"/>
</dbReference>
<dbReference type="GO" id="GO:0006606">
    <property type="term" value="P:protein import into nucleus"/>
    <property type="evidence" value="ECO:0007669"/>
    <property type="project" value="InterPro"/>
</dbReference>
<keyword evidence="4" id="KW-0677">Repeat</keyword>
<keyword evidence="3" id="KW-0963">Cytoplasm</keyword>
<proteinExistence type="predicted"/>
<dbReference type="PANTHER" id="PTHR10527">
    <property type="entry name" value="IMPORTIN BETA"/>
    <property type="match status" value="1"/>
</dbReference>
<evidence type="ECO:0000256" key="2">
    <source>
        <dbReference type="ARBA" id="ARBA00022448"/>
    </source>
</evidence>
<dbReference type="AlphaFoldDB" id="A0A813KG18"/>
<gene>
    <name evidence="7" type="ORF">PGLA2088_LOCUS32215</name>
</gene>
<evidence type="ECO:0000259" key="6">
    <source>
        <dbReference type="Pfam" id="PF25574"/>
    </source>
</evidence>
<evidence type="ECO:0000256" key="3">
    <source>
        <dbReference type="ARBA" id="ARBA00022490"/>
    </source>
</evidence>
<evidence type="ECO:0000313" key="7">
    <source>
        <dbReference type="EMBL" id="CAE8701907.1"/>
    </source>
</evidence>
<accession>A0A813KG18</accession>
<evidence type="ECO:0000256" key="4">
    <source>
        <dbReference type="ARBA" id="ARBA00022737"/>
    </source>
</evidence>
<comment type="subcellular location">
    <subcellularLocation>
        <location evidence="1">Cytoplasm</location>
    </subcellularLocation>
</comment>
<dbReference type="Proteomes" id="UP000626109">
    <property type="component" value="Unassembled WGS sequence"/>
</dbReference>
<feature type="non-terminal residue" evidence="7">
    <location>
        <position position="542"/>
    </location>
</feature>
<sequence length="542" mass="59429">EGGGQGSGGAWGAEWTARKAAASSLDNLANAFREQILDVVLPLVEQKLQDQSWEVQESGVLALGAIAFGCMESLVPFLPRVMDLLLKLSESPKPLVRSISCWCMARFSQWICSEYNENREQVLKSVLKSLLQRVLDKNKRVQEAGCSAFATLEEEARHQLVPYLPDIVQTLSQAFQYYQAKNLLILYDAVGTLADAVGPDLAQPGYVQAILGPLAERFEAVADNDRSIIALFECLSSLAQNLGEAFLPIVPRLVQRCMKLILNGAQAAQMWLQNPNEFEKPDREVMAASIDLLSGIVEGLQGKVSEVLQQQNFLSVVPEVLKDTALQVKQSAFALVGDSAKHCMEHLAPFLSQILPHCAKALRENSSATVSNNAAWAIGEICIKAGPEFMSNYLEDVVGSLVSALHRQQQNGQRPQLLMQNVCITIGRLGTVCGPQMGKLFPEFAKVWCMVMKDVRLDGEKINAFQGLCNMVKANPQAGVCCLPELAGAISSFWPAPPNLEPSFREILTGYKQNLGPQWAAAWAQMPDDVKMRLQQLYSVGP</sequence>
<dbReference type="InterPro" id="IPR016024">
    <property type="entry name" value="ARM-type_fold"/>
</dbReference>
<dbReference type="EMBL" id="CAJNNW010029930">
    <property type="protein sequence ID" value="CAE8701907.1"/>
    <property type="molecule type" value="Genomic_DNA"/>
</dbReference>
<evidence type="ECO:0000256" key="5">
    <source>
        <dbReference type="ARBA" id="ARBA00022927"/>
    </source>
</evidence>
<reference evidence="7" key="1">
    <citation type="submission" date="2021-02" db="EMBL/GenBank/DDBJ databases">
        <authorList>
            <person name="Dougan E. K."/>
            <person name="Rhodes N."/>
            <person name="Thang M."/>
            <person name="Chan C."/>
        </authorList>
    </citation>
    <scope>NUCLEOTIDE SEQUENCE</scope>
</reference>
<name>A0A813KG18_POLGL</name>
<evidence type="ECO:0000256" key="1">
    <source>
        <dbReference type="ARBA" id="ARBA00004496"/>
    </source>
</evidence>
<evidence type="ECO:0000313" key="8">
    <source>
        <dbReference type="Proteomes" id="UP000626109"/>
    </source>
</evidence>
<dbReference type="SUPFAM" id="SSF48371">
    <property type="entry name" value="ARM repeat"/>
    <property type="match status" value="1"/>
</dbReference>
<dbReference type="InterPro" id="IPR040122">
    <property type="entry name" value="Importin_beta"/>
</dbReference>
<dbReference type="GO" id="GO:0005737">
    <property type="term" value="C:cytoplasm"/>
    <property type="evidence" value="ECO:0007669"/>
    <property type="project" value="UniProtKB-SubCell"/>
</dbReference>
<feature type="domain" description="Importin subunit beta-1/Transportin-1-like TPR repeats" evidence="6">
    <location>
        <begin position="119"/>
        <end position="310"/>
    </location>
</feature>
<keyword evidence="2" id="KW-0813">Transport</keyword>
<dbReference type="InterPro" id="IPR011989">
    <property type="entry name" value="ARM-like"/>
</dbReference>
<dbReference type="Pfam" id="PF25574">
    <property type="entry name" value="TPR_IMB1"/>
    <property type="match status" value="1"/>
</dbReference>